<organism evidence="7 8">
    <name type="scientific">Aliidiomarina taiwanensis</name>
    <dbReference type="NCBI Taxonomy" id="946228"/>
    <lineage>
        <taxon>Bacteria</taxon>
        <taxon>Pseudomonadati</taxon>
        <taxon>Pseudomonadota</taxon>
        <taxon>Gammaproteobacteria</taxon>
        <taxon>Alteromonadales</taxon>
        <taxon>Idiomarinaceae</taxon>
        <taxon>Aliidiomarina</taxon>
    </lineage>
</organism>
<dbReference type="GO" id="GO:0008616">
    <property type="term" value="P:tRNA queuosine(34) biosynthetic process"/>
    <property type="evidence" value="ECO:0007669"/>
    <property type="project" value="UniProtKB-UniRule"/>
</dbReference>
<protein>
    <recommendedName>
        <fullName evidence="5">NADPH-dependent 7-cyano-7-deazaguanine reductase</fullName>
        <ecNumber evidence="5">1.7.1.13</ecNumber>
    </recommendedName>
    <alternativeName>
        <fullName evidence="5">7-cyano-7-carbaguanine reductase</fullName>
    </alternativeName>
    <alternativeName>
        <fullName evidence="5">NADPH-dependent nitrile oxidoreductase</fullName>
    </alternativeName>
    <alternativeName>
        <fullName evidence="5">PreQ(0) reductase</fullName>
    </alternativeName>
</protein>
<dbReference type="InterPro" id="IPR050084">
    <property type="entry name" value="NADPH_dep_7-cyano-7-deazaG_red"/>
</dbReference>
<dbReference type="PANTHER" id="PTHR34354:SF1">
    <property type="entry name" value="NADPH-DEPENDENT 7-CYANO-7-DEAZAGUANINE REDUCTASE"/>
    <property type="match status" value="1"/>
</dbReference>
<evidence type="ECO:0000256" key="3">
    <source>
        <dbReference type="ARBA" id="ARBA00022857"/>
    </source>
</evidence>
<keyword evidence="2 5" id="KW-0671">Queuosine biosynthesis</keyword>
<keyword evidence="8" id="KW-1185">Reference proteome</keyword>
<dbReference type="EC" id="1.7.1.13" evidence="5"/>
<dbReference type="EMBL" id="PIPQ01000001">
    <property type="protein sequence ID" value="RUO44370.1"/>
    <property type="molecule type" value="Genomic_DNA"/>
</dbReference>
<evidence type="ECO:0000256" key="1">
    <source>
        <dbReference type="ARBA" id="ARBA00022490"/>
    </source>
</evidence>
<dbReference type="HAMAP" id="MF_00817">
    <property type="entry name" value="QueF_type2"/>
    <property type="match status" value="1"/>
</dbReference>
<dbReference type="InterPro" id="IPR016428">
    <property type="entry name" value="QueF_type2"/>
</dbReference>
<comment type="subcellular location">
    <subcellularLocation>
        <location evidence="5">Cytoplasm</location>
    </subcellularLocation>
</comment>
<evidence type="ECO:0000259" key="6">
    <source>
        <dbReference type="Pfam" id="PF14819"/>
    </source>
</evidence>
<dbReference type="UniPathway" id="UPA00392"/>
<dbReference type="Pfam" id="PF14489">
    <property type="entry name" value="QueF"/>
    <property type="match status" value="1"/>
</dbReference>
<dbReference type="Gene3D" id="3.30.1130.10">
    <property type="match status" value="2"/>
</dbReference>
<evidence type="ECO:0000256" key="4">
    <source>
        <dbReference type="ARBA" id="ARBA00023002"/>
    </source>
</evidence>
<dbReference type="InterPro" id="IPR029500">
    <property type="entry name" value="QueF"/>
</dbReference>
<dbReference type="NCBIfam" id="TIGR03138">
    <property type="entry name" value="QueF"/>
    <property type="match status" value="1"/>
</dbReference>
<keyword evidence="1 5" id="KW-0963">Cytoplasm</keyword>
<sequence>MPTNKPMDQLSLGKATEYPQHYNPQLLQAVPRSLNREQLGLTNQALPFQGVDIWTAYEVSWLNTKGLPQVAIAEVEVPADSPYLIESKSFKLYLNSLNQHAIADKNMLQTLLEKDLSHCAGEPVQVRLYALAEYAAKGVHTPQGHCIDQQDIQIEHFHYNPTVLAIESQQVVTESLYSDLLKSNCLITEQPDWGTLHIEYSGPQINRESLLRYIVGFRNHNEFHEQCVERIYMDMMTHLHPLLLTVQARYTRRGGLDINPLRTNFKKSNTLSRTVRQ</sequence>
<evidence type="ECO:0000256" key="5">
    <source>
        <dbReference type="HAMAP-Rule" id="MF_00817"/>
    </source>
</evidence>
<feature type="domain" description="NADPH-dependent 7-cyano-7-deazaguanine reductase N-terminal" evidence="6">
    <location>
        <begin position="18"/>
        <end position="128"/>
    </location>
</feature>
<dbReference type="GO" id="GO:0033739">
    <property type="term" value="F:preQ1 synthase activity"/>
    <property type="evidence" value="ECO:0007669"/>
    <property type="project" value="UniProtKB-UniRule"/>
</dbReference>
<evidence type="ECO:0000313" key="8">
    <source>
        <dbReference type="Proteomes" id="UP000286976"/>
    </source>
</evidence>
<dbReference type="Proteomes" id="UP000286976">
    <property type="component" value="Unassembled WGS sequence"/>
</dbReference>
<feature type="binding site" evidence="5">
    <location>
        <begin position="85"/>
        <end position="87"/>
    </location>
    <ligand>
        <name>substrate</name>
    </ligand>
</feature>
<keyword evidence="3 5" id="KW-0521">NADP</keyword>
<dbReference type="RefSeq" id="WP_126756772.1">
    <property type="nucleotide sequence ID" value="NZ_PIPQ01000001.1"/>
</dbReference>
<gene>
    <name evidence="5" type="primary">queF</name>
    <name evidence="7" type="ORF">CWE15_04130</name>
</gene>
<dbReference type="InterPro" id="IPR029139">
    <property type="entry name" value="QueF_N"/>
</dbReference>
<feature type="binding site" evidence="5">
    <location>
        <begin position="253"/>
        <end position="254"/>
    </location>
    <ligand>
        <name>NADPH</name>
        <dbReference type="ChEBI" id="CHEBI:57783"/>
    </ligand>
</feature>
<name>A0A432XAM3_9GAMM</name>
<dbReference type="InterPro" id="IPR043133">
    <property type="entry name" value="GTP-CH-I_C/QueF"/>
</dbReference>
<dbReference type="Pfam" id="PF14819">
    <property type="entry name" value="QueF_N"/>
    <property type="match status" value="1"/>
</dbReference>
<comment type="similarity">
    <text evidence="5">Belongs to the GTP cyclohydrolase I family. QueF type 2 subfamily.</text>
</comment>
<comment type="catalytic activity">
    <reaction evidence="5">
        <text>7-aminomethyl-7-carbaguanine + 2 NADP(+) = 7-cyano-7-carbaguanine + 2 NADPH + 3 H(+)</text>
        <dbReference type="Rhea" id="RHEA:13409"/>
        <dbReference type="ChEBI" id="CHEBI:15378"/>
        <dbReference type="ChEBI" id="CHEBI:45075"/>
        <dbReference type="ChEBI" id="CHEBI:57783"/>
        <dbReference type="ChEBI" id="CHEBI:58349"/>
        <dbReference type="ChEBI" id="CHEBI:58703"/>
        <dbReference type="EC" id="1.7.1.13"/>
    </reaction>
</comment>
<comment type="pathway">
    <text evidence="5">tRNA modification; tRNA-queuosine biosynthesis.</text>
</comment>
<evidence type="ECO:0000256" key="2">
    <source>
        <dbReference type="ARBA" id="ARBA00022785"/>
    </source>
</evidence>
<dbReference type="GO" id="GO:0005737">
    <property type="term" value="C:cytoplasm"/>
    <property type="evidence" value="ECO:0007669"/>
    <property type="project" value="UniProtKB-SubCell"/>
</dbReference>
<comment type="subunit">
    <text evidence="5">Homodimer.</text>
</comment>
<dbReference type="SUPFAM" id="SSF55620">
    <property type="entry name" value="Tetrahydrobiopterin biosynthesis enzymes-like"/>
    <property type="match status" value="1"/>
</dbReference>
<dbReference type="AlphaFoldDB" id="A0A432XAM3"/>
<evidence type="ECO:0000313" key="7">
    <source>
        <dbReference type="EMBL" id="RUO44370.1"/>
    </source>
</evidence>
<dbReference type="PANTHER" id="PTHR34354">
    <property type="entry name" value="NADPH-DEPENDENT 7-CYANO-7-DEAZAGUANINE REDUCTASE"/>
    <property type="match status" value="1"/>
</dbReference>
<feature type="active site" description="Thioimide intermediate" evidence="5">
    <location>
        <position position="185"/>
    </location>
</feature>
<keyword evidence="4 5" id="KW-0560">Oxidoreductase</keyword>
<dbReference type="PIRSF" id="PIRSF004750">
    <property type="entry name" value="Nitrile_oxidored_YqcD_prd"/>
    <property type="match status" value="1"/>
</dbReference>
<feature type="active site" description="Proton donor" evidence="5">
    <location>
        <position position="192"/>
    </location>
</feature>
<feature type="binding site" evidence="5">
    <location>
        <begin position="87"/>
        <end position="88"/>
    </location>
    <ligand>
        <name>NADPH</name>
        <dbReference type="ChEBI" id="CHEBI:57783"/>
    </ligand>
</feature>
<dbReference type="OrthoDB" id="9789995at2"/>
<proteinExistence type="inferred from homology"/>
<comment type="function">
    <text evidence="5">Catalyzes the NADPH-dependent reduction of 7-cyano-7-deazaguanine (preQ0) to 7-aminomethyl-7-deazaguanine (preQ1).</text>
</comment>
<reference evidence="7 8" key="1">
    <citation type="journal article" date="2011" name="Front. Microbiol.">
        <title>Genomic signatures of strain selection and enhancement in Bacillus atrophaeus var. globigii, a historical biowarfare simulant.</title>
        <authorList>
            <person name="Gibbons H.S."/>
            <person name="Broomall S.M."/>
            <person name="McNew L.A."/>
            <person name="Daligault H."/>
            <person name="Chapman C."/>
            <person name="Bruce D."/>
            <person name="Karavis M."/>
            <person name="Krepps M."/>
            <person name="McGregor P.A."/>
            <person name="Hong C."/>
            <person name="Park K.H."/>
            <person name="Akmal A."/>
            <person name="Feldman A."/>
            <person name="Lin J.S."/>
            <person name="Chang W.E."/>
            <person name="Higgs B.W."/>
            <person name="Demirev P."/>
            <person name="Lindquist J."/>
            <person name="Liem A."/>
            <person name="Fochler E."/>
            <person name="Read T.D."/>
            <person name="Tapia R."/>
            <person name="Johnson S."/>
            <person name="Bishop-Lilly K.A."/>
            <person name="Detter C."/>
            <person name="Han C."/>
            <person name="Sozhamannan S."/>
            <person name="Rosenzweig C.N."/>
            <person name="Skowronski E.W."/>
        </authorList>
    </citation>
    <scope>NUCLEOTIDE SEQUENCE [LARGE SCALE GENOMIC DNA]</scope>
    <source>
        <strain evidence="7 8">AIT1</strain>
    </source>
</reference>
<comment type="caution">
    <text evidence="7">The sequence shown here is derived from an EMBL/GenBank/DDBJ whole genome shotgun (WGS) entry which is preliminary data.</text>
</comment>
<accession>A0A432XAM3</accession>
<feature type="binding site" evidence="5">
    <location>
        <begin position="224"/>
        <end position="225"/>
    </location>
    <ligand>
        <name>substrate</name>
    </ligand>
</feature>